<evidence type="ECO:0000313" key="2">
    <source>
        <dbReference type="EMBL" id="PTX59102.1"/>
    </source>
</evidence>
<name>A0A2T6BSQ7_9BACL</name>
<comment type="caution">
    <text evidence="2">The sequence shown here is derived from an EMBL/GenBank/DDBJ whole genome shotgun (WGS) entry which is preliminary data.</text>
</comment>
<keyword evidence="3" id="KW-1185">Reference proteome</keyword>
<gene>
    <name evidence="2" type="ORF">C8P63_11347</name>
</gene>
<proteinExistence type="predicted"/>
<keyword evidence="1" id="KW-1133">Transmembrane helix</keyword>
<keyword evidence="1" id="KW-0812">Transmembrane</keyword>
<dbReference type="RefSeq" id="WP_146172160.1">
    <property type="nucleotide sequence ID" value="NZ_QBKR01000013.1"/>
</dbReference>
<feature type="transmembrane region" description="Helical" evidence="1">
    <location>
        <begin position="41"/>
        <end position="62"/>
    </location>
</feature>
<reference evidence="2 3" key="1">
    <citation type="submission" date="2018-04" db="EMBL/GenBank/DDBJ databases">
        <title>Genomic Encyclopedia of Archaeal and Bacterial Type Strains, Phase II (KMG-II): from individual species to whole genera.</title>
        <authorList>
            <person name="Goeker M."/>
        </authorList>
    </citation>
    <scope>NUCLEOTIDE SEQUENCE [LARGE SCALE GENOMIC DNA]</scope>
    <source>
        <strain evidence="2 3">DSM 45787</strain>
    </source>
</reference>
<protein>
    <submittedName>
        <fullName evidence="2">Uncharacterized protein</fullName>
    </submittedName>
</protein>
<organism evidence="2 3">
    <name type="scientific">Melghirimyces profundicolus</name>
    <dbReference type="NCBI Taxonomy" id="1242148"/>
    <lineage>
        <taxon>Bacteria</taxon>
        <taxon>Bacillati</taxon>
        <taxon>Bacillota</taxon>
        <taxon>Bacilli</taxon>
        <taxon>Bacillales</taxon>
        <taxon>Thermoactinomycetaceae</taxon>
        <taxon>Melghirimyces</taxon>
    </lineage>
</organism>
<feature type="transmembrane region" description="Helical" evidence="1">
    <location>
        <begin position="82"/>
        <end position="104"/>
    </location>
</feature>
<dbReference type="AlphaFoldDB" id="A0A2T6BSQ7"/>
<dbReference type="EMBL" id="QBKR01000013">
    <property type="protein sequence ID" value="PTX59102.1"/>
    <property type="molecule type" value="Genomic_DNA"/>
</dbReference>
<keyword evidence="1" id="KW-0472">Membrane</keyword>
<dbReference type="Proteomes" id="UP000244240">
    <property type="component" value="Unassembled WGS sequence"/>
</dbReference>
<evidence type="ECO:0000313" key="3">
    <source>
        <dbReference type="Proteomes" id="UP000244240"/>
    </source>
</evidence>
<evidence type="ECO:0000256" key="1">
    <source>
        <dbReference type="SAM" id="Phobius"/>
    </source>
</evidence>
<accession>A0A2T6BSQ7</accession>
<sequence length="110" mass="12906">MNSISEKTWYQIRDFVSVFGTVHLVHALMDYFRHDQLNSYVVFTGTMGAVSFLIAIIAHRRVSKEFERRYEQKRKERMKGKAGRWIGFYIILILLTVAIVNILAHKGGWE</sequence>